<accession>A0ABQ4NC83</accession>
<dbReference type="InterPro" id="IPR041916">
    <property type="entry name" value="Anti_sigma_zinc_sf"/>
</dbReference>
<organism evidence="5 6">
    <name type="scientific">Paenibacillus cisolokensis</name>
    <dbReference type="NCBI Taxonomy" id="1658519"/>
    <lineage>
        <taxon>Bacteria</taxon>
        <taxon>Bacillati</taxon>
        <taxon>Bacillota</taxon>
        <taxon>Bacilli</taxon>
        <taxon>Bacillales</taxon>
        <taxon>Paenibacillaceae</taxon>
        <taxon>Paenibacillus</taxon>
    </lineage>
</organism>
<proteinExistence type="inferred from homology"/>
<comment type="similarity">
    <text evidence="1">Belongs to the zinc-associated anti-sigma factor (ZAS) superfamily. Anti-sigma-W factor family.</text>
</comment>
<dbReference type="Pfam" id="PF13490">
    <property type="entry name" value="zf-HC2"/>
    <property type="match status" value="1"/>
</dbReference>
<keyword evidence="3" id="KW-0812">Transmembrane</keyword>
<dbReference type="InterPro" id="IPR007607">
    <property type="entry name" value="BacA/B"/>
</dbReference>
<feature type="domain" description="Putative zinc-finger" evidence="4">
    <location>
        <begin position="3"/>
        <end position="37"/>
    </location>
</feature>
<dbReference type="RefSeq" id="WP_062490578.1">
    <property type="nucleotide sequence ID" value="NZ_BOVJ01000135.1"/>
</dbReference>
<dbReference type="Gene3D" id="1.10.10.1320">
    <property type="entry name" value="Anti-sigma factor, zinc-finger domain"/>
    <property type="match status" value="1"/>
</dbReference>
<dbReference type="Proteomes" id="UP000680304">
    <property type="component" value="Unassembled WGS sequence"/>
</dbReference>
<evidence type="ECO:0000313" key="6">
    <source>
        <dbReference type="Proteomes" id="UP000680304"/>
    </source>
</evidence>
<keyword evidence="6" id="KW-1185">Reference proteome</keyword>
<protein>
    <recommendedName>
        <fullName evidence="2">Anti-sigma-W factor RsiW</fullName>
    </recommendedName>
</protein>
<evidence type="ECO:0000256" key="2">
    <source>
        <dbReference type="ARBA" id="ARBA00024438"/>
    </source>
</evidence>
<dbReference type="Pfam" id="PF04519">
    <property type="entry name" value="Bactofilin"/>
    <property type="match status" value="1"/>
</dbReference>
<sequence>MECSVAIVWIHDYLDGELPAEKVASLKKHLAACPSCQARFEQLERTEALTRAALDTPMLDKEASRQLTNRIMAQLPTSRRRKWTRMVRNHPAITVAIMFALIMVTSFVTIWEQNTELVVRGSDLQEIVIKGNQVIVPPGAYVNGSLTVENGNADVQGEVEGDVIVIDGSLNLASTAHIAGKIRMIDQALDWFWYKVTETVSGLTP</sequence>
<evidence type="ECO:0000256" key="1">
    <source>
        <dbReference type="ARBA" id="ARBA00024353"/>
    </source>
</evidence>
<comment type="caution">
    <text evidence="5">The sequence shown here is derived from an EMBL/GenBank/DDBJ whole genome shotgun (WGS) entry which is preliminary data.</text>
</comment>
<dbReference type="InterPro" id="IPR027383">
    <property type="entry name" value="Znf_put"/>
</dbReference>
<keyword evidence="3" id="KW-1133">Transmembrane helix</keyword>
<evidence type="ECO:0000256" key="3">
    <source>
        <dbReference type="SAM" id="Phobius"/>
    </source>
</evidence>
<evidence type="ECO:0000259" key="4">
    <source>
        <dbReference type="Pfam" id="PF13490"/>
    </source>
</evidence>
<evidence type="ECO:0000313" key="5">
    <source>
        <dbReference type="EMBL" id="GIQ65491.1"/>
    </source>
</evidence>
<gene>
    <name evidence="5" type="ORF">PACILC2_40590</name>
</gene>
<dbReference type="EMBL" id="BOVJ01000135">
    <property type="protein sequence ID" value="GIQ65491.1"/>
    <property type="molecule type" value="Genomic_DNA"/>
</dbReference>
<name>A0ABQ4NC83_9BACL</name>
<reference evidence="5 6" key="1">
    <citation type="submission" date="2021-04" db="EMBL/GenBank/DDBJ databases">
        <title>Draft genome sequence of Paenibacillus cisolokensis, LC2-13A.</title>
        <authorList>
            <person name="Uke A."/>
            <person name="Chhe C."/>
            <person name="Baramee S."/>
            <person name="Kosugi A."/>
        </authorList>
    </citation>
    <scope>NUCLEOTIDE SEQUENCE [LARGE SCALE GENOMIC DNA]</scope>
    <source>
        <strain evidence="5 6">LC2-13A</strain>
    </source>
</reference>
<feature type="transmembrane region" description="Helical" evidence="3">
    <location>
        <begin position="89"/>
        <end position="111"/>
    </location>
</feature>
<keyword evidence="3" id="KW-0472">Membrane</keyword>